<dbReference type="EMBL" id="CP033221">
    <property type="protein sequence ID" value="AZV80759.1"/>
    <property type="molecule type" value="Genomic_DNA"/>
</dbReference>
<protein>
    <recommendedName>
        <fullName evidence="4">Tat pathway signal sequence domain protein</fullName>
    </recommendedName>
</protein>
<sequence>MTLGIRKWRTLTAISLLGMVGTAAVSETINPPAVSIELSATEAVGKACRLSFVVQNSHDQDIASSVYETVLFDVAGQVAKLTLLDFQDLPAGRMRVRQFQFEGLACSDIGRVLINGADTCEGEGLPQGACDKGLILRSLTKMELIG</sequence>
<keyword evidence="2" id="KW-0614">Plasmid</keyword>
<proteinExistence type="predicted"/>
<dbReference type="KEGG" id="sedi:EBB79_22665"/>
<keyword evidence="1" id="KW-0732">Signal</keyword>
<evidence type="ECO:0008006" key="4">
    <source>
        <dbReference type="Google" id="ProtNLM"/>
    </source>
</evidence>
<gene>
    <name evidence="2" type="ORF">EBB79_22665</name>
</gene>
<keyword evidence="3" id="KW-1185">Reference proteome</keyword>
<accession>A0A3T0N9U5</accession>
<evidence type="ECO:0000313" key="3">
    <source>
        <dbReference type="Proteomes" id="UP000283063"/>
    </source>
</evidence>
<organism evidence="2 3">
    <name type="scientific">Parasedimentitalea marina</name>
    <dbReference type="NCBI Taxonomy" id="2483033"/>
    <lineage>
        <taxon>Bacteria</taxon>
        <taxon>Pseudomonadati</taxon>
        <taxon>Pseudomonadota</taxon>
        <taxon>Alphaproteobacteria</taxon>
        <taxon>Rhodobacterales</taxon>
        <taxon>Paracoccaceae</taxon>
        <taxon>Parasedimentitalea</taxon>
    </lineage>
</organism>
<name>A0A3T0N9U5_9RHOB</name>
<geneLocation type="plasmid" evidence="2 3">
    <name>pW43B</name>
</geneLocation>
<evidence type="ECO:0000256" key="1">
    <source>
        <dbReference type="SAM" id="SignalP"/>
    </source>
</evidence>
<reference evidence="2 3" key="1">
    <citation type="submission" date="2018-10" db="EMBL/GenBank/DDBJ databases">
        <title>Parasedimentitalea marina sp. nov., a psychrophilic bacterium isolated from deep seawater of the New Britain Trench.</title>
        <authorList>
            <person name="Cao J."/>
        </authorList>
    </citation>
    <scope>NUCLEOTIDE SEQUENCE [LARGE SCALE GENOMIC DNA]</scope>
    <source>
        <strain evidence="2 3">W43</strain>
        <plasmid evidence="2 3">pW43B</plasmid>
    </source>
</reference>
<feature type="chain" id="PRO_5019235227" description="Tat pathway signal sequence domain protein" evidence="1">
    <location>
        <begin position="24"/>
        <end position="146"/>
    </location>
</feature>
<dbReference type="AlphaFoldDB" id="A0A3T0N9U5"/>
<feature type="signal peptide" evidence="1">
    <location>
        <begin position="1"/>
        <end position="23"/>
    </location>
</feature>
<evidence type="ECO:0000313" key="2">
    <source>
        <dbReference type="EMBL" id="AZV80759.1"/>
    </source>
</evidence>
<dbReference type="Proteomes" id="UP000283063">
    <property type="component" value="Plasmid pW43B"/>
</dbReference>
<dbReference type="OrthoDB" id="7707524at2"/>